<keyword evidence="1" id="KW-0560">Oxidoreductase</keyword>
<protein>
    <submittedName>
        <fullName evidence="3">Coenzyme F420-dependent N5,N10-methenyltetrahydromethanopterin reductase</fullName>
    </submittedName>
</protein>
<evidence type="ECO:0000256" key="1">
    <source>
        <dbReference type="ARBA" id="ARBA00023002"/>
    </source>
</evidence>
<dbReference type="Pfam" id="PF00296">
    <property type="entry name" value="Bac_luciferase"/>
    <property type="match status" value="1"/>
</dbReference>
<dbReference type="InterPro" id="IPR050564">
    <property type="entry name" value="F420-G6PD/mer"/>
</dbReference>
<sequence length="320" mass="35455">MSVEIGIALPVREFAILGARDAEPLLDLSREVEELGFDSVWVGDSFVARHRLEPLTLLAAIAMVTKKITVGTASLTAVLRDPLALGHIMVTLDQISKGRLKLGIGTGAPLPVQAEYDAVTMTYRERRERVDEAVQAWKKVWRGEDGSLVGKYRNLSGLRDQGSPVQPGGPDLWLASNGKPLAVERTGSFYDGWLPVRIDPDEYRQSLKQIRESAKAAGRDPEKITPAVYVNVNVNADAAVAEAGLNDYTMRYNELPLPAMLPYQIYWGGPEKEMVKFLREYVEAGARHIVIRISSFTDYERHLHAIAENVLPAIHSIQVD</sequence>
<dbReference type="EMBL" id="CP002000">
    <property type="protein sequence ID" value="ADJ49050.1"/>
    <property type="molecule type" value="Genomic_DNA"/>
</dbReference>
<dbReference type="InterPro" id="IPR036661">
    <property type="entry name" value="Luciferase-like_sf"/>
</dbReference>
<dbReference type="AlphaFoldDB" id="A0A0H3DDN2"/>
<organism evidence="3 4">
    <name type="scientific">Amycolatopsis mediterranei (strain U-32)</name>
    <dbReference type="NCBI Taxonomy" id="749927"/>
    <lineage>
        <taxon>Bacteria</taxon>
        <taxon>Bacillati</taxon>
        <taxon>Actinomycetota</taxon>
        <taxon>Actinomycetes</taxon>
        <taxon>Pseudonocardiales</taxon>
        <taxon>Pseudonocardiaceae</taxon>
        <taxon>Amycolatopsis</taxon>
    </lineage>
</organism>
<feature type="domain" description="Luciferase-like" evidence="2">
    <location>
        <begin position="4"/>
        <end position="253"/>
    </location>
</feature>
<dbReference type="KEGG" id="amd:AMED_7336"/>
<dbReference type="eggNOG" id="COG2141">
    <property type="taxonomic scope" value="Bacteria"/>
</dbReference>
<dbReference type="PANTHER" id="PTHR43244">
    <property type="match status" value="1"/>
</dbReference>
<dbReference type="HOGENOM" id="CLU_027853_7_2_11"/>
<dbReference type="PANTHER" id="PTHR43244:SF1">
    <property type="entry name" value="5,10-METHYLENETETRAHYDROMETHANOPTERIN REDUCTASE"/>
    <property type="match status" value="1"/>
</dbReference>
<dbReference type="GeneID" id="92874972"/>
<dbReference type="Gene3D" id="3.20.20.30">
    <property type="entry name" value="Luciferase-like domain"/>
    <property type="match status" value="1"/>
</dbReference>
<reference evidence="3 4" key="1">
    <citation type="journal article" date="2010" name="Cell Res.">
        <title>Complete genome sequence of the rifamycin SV-producing Amycolatopsis mediterranei U32 revealed its genetic characteristics in phylogeny and metabolism.</title>
        <authorList>
            <person name="Zhao W."/>
            <person name="Zhong Y."/>
            <person name="Yuan H."/>
            <person name="Wang J."/>
            <person name="Zheng H."/>
            <person name="Wang Y."/>
            <person name="Cen X."/>
            <person name="Xu F."/>
            <person name="Bai J."/>
            <person name="Han X."/>
            <person name="Lu G."/>
            <person name="Zhu Y."/>
            <person name="Shao Z."/>
            <person name="Yan H."/>
            <person name="Li C."/>
            <person name="Peng N."/>
            <person name="Zhang Z."/>
            <person name="Zhang Y."/>
            <person name="Lin W."/>
            <person name="Fan Y."/>
            <person name="Qin Z."/>
            <person name="Hu Y."/>
            <person name="Zhu B."/>
            <person name="Wang S."/>
            <person name="Ding X."/>
            <person name="Zhao G.P."/>
        </authorList>
    </citation>
    <scope>NUCLEOTIDE SEQUENCE [LARGE SCALE GENOMIC DNA]</scope>
    <source>
        <strain evidence="4">U-32</strain>
    </source>
</reference>
<gene>
    <name evidence="3" type="primary">hmd</name>
    <name evidence="3" type="ordered locus">AMED_7336</name>
</gene>
<dbReference type="Proteomes" id="UP000000328">
    <property type="component" value="Chromosome"/>
</dbReference>
<dbReference type="PATRIC" id="fig|749927.5.peg.7629"/>
<dbReference type="GO" id="GO:0016705">
    <property type="term" value="F:oxidoreductase activity, acting on paired donors, with incorporation or reduction of molecular oxygen"/>
    <property type="evidence" value="ECO:0007669"/>
    <property type="project" value="InterPro"/>
</dbReference>
<dbReference type="OrthoDB" id="3813791at2"/>
<evidence type="ECO:0000313" key="4">
    <source>
        <dbReference type="Proteomes" id="UP000000328"/>
    </source>
</evidence>
<dbReference type="InterPro" id="IPR011251">
    <property type="entry name" value="Luciferase-like_dom"/>
</dbReference>
<dbReference type="SUPFAM" id="SSF51679">
    <property type="entry name" value="Bacterial luciferase-like"/>
    <property type="match status" value="1"/>
</dbReference>
<name>A0A0H3DDN2_AMYMU</name>
<proteinExistence type="predicted"/>
<evidence type="ECO:0000313" key="3">
    <source>
        <dbReference type="EMBL" id="ADJ49050.1"/>
    </source>
</evidence>
<dbReference type="RefSeq" id="WP_013229093.1">
    <property type="nucleotide sequence ID" value="NC_014318.1"/>
</dbReference>
<accession>A0A0H3DDN2</accession>
<evidence type="ECO:0000259" key="2">
    <source>
        <dbReference type="Pfam" id="PF00296"/>
    </source>
</evidence>